<dbReference type="OrthoDB" id="6466835at2759"/>
<evidence type="ECO:0000313" key="4">
    <source>
        <dbReference type="Proteomes" id="UP000499080"/>
    </source>
</evidence>
<keyword evidence="4" id="KW-1185">Reference proteome</keyword>
<evidence type="ECO:0000313" key="2">
    <source>
        <dbReference type="EMBL" id="GBN05243.1"/>
    </source>
</evidence>
<dbReference type="AlphaFoldDB" id="A0A4Y2KUQ5"/>
<dbReference type="Proteomes" id="UP000499080">
    <property type="component" value="Unassembled WGS sequence"/>
</dbReference>
<reference evidence="2 4" key="1">
    <citation type="journal article" date="2019" name="Sci. Rep.">
        <title>Orb-weaving spider Araneus ventricosus genome elucidates the spidroin gene catalogue.</title>
        <authorList>
            <person name="Kono N."/>
            <person name="Nakamura H."/>
            <person name="Ohtoshi R."/>
            <person name="Moran D.A.P."/>
            <person name="Shinohara A."/>
            <person name="Yoshida Y."/>
            <person name="Fujiwara M."/>
            <person name="Mori M."/>
            <person name="Tomita M."/>
            <person name="Arakawa K."/>
        </authorList>
    </citation>
    <scope>NUCLEOTIDE SEQUENCE [LARGE SCALE GENOMIC DNA]</scope>
</reference>
<name>A0A4Y2KUQ5_ARAVE</name>
<proteinExistence type="predicted"/>
<sequence>MAIAYEKEMERLRKLLAEVETDEDSDFENEDNGPEDVLDFSDHESFGKHHMESEEGGDSGNENLNNSVWFSSKDGVQWGRTKFRQTIHTRCHNIVLCLPGTKGQAKDVTSPVKSWELYINDNMIQLIVDSTNIYLSRNDHQTFYVKDMHERRSSRITCFISG</sequence>
<accession>A0A4Y2KUQ5</accession>
<evidence type="ECO:0000313" key="3">
    <source>
        <dbReference type="EMBL" id="GBN05255.1"/>
    </source>
</evidence>
<protein>
    <submittedName>
        <fullName evidence="2">Uncharacterized protein</fullName>
    </submittedName>
</protein>
<feature type="region of interest" description="Disordered" evidence="1">
    <location>
        <begin position="47"/>
        <end position="66"/>
    </location>
</feature>
<feature type="compositionally biased region" description="Acidic residues" evidence="1">
    <location>
        <begin position="19"/>
        <end position="39"/>
    </location>
</feature>
<organism evidence="2 4">
    <name type="scientific">Araneus ventricosus</name>
    <name type="common">Orbweaver spider</name>
    <name type="synonym">Epeira ventricosa</name>
    <dbReference type="NCBI Taxonomy" id="182803"/>
    <lineage>
        <taxon>Eukaryota</taxon>
        <taxon>Metazoa</taxon>
        <taxon>Ecdysozoa</taxon>
        <taxon>Arthropoda</taxon>
        <taxon>Chelicerata</taxon>
        <taxon>Arachnida</taxon>
        <taxon>Araneae</taxon>
        <taxon>Araneomorphae</taxon>
        <taxon>Entelegynae</taxon>
        <taxon>Araneoidea</taxon>
        <taxon>Araneidae</taxon>
        <taxon>Araneus</taxon>
    </lineage>
</organism>
<feature type="region of interest" description="Disordered" evidence="1">
    <location>
        <begin position="18"/>
        <end position="42"/>
    </location>
</feature>
<comment type="caution">
    <text evidence="2">The sequence shown here is derived from an EMBL/GenBank/DDBJ whole genome shotgun (WGS) entry which is preliminary data.</text>
</comment>
<dbReference type="EMBL" id="BGPR01115846">
    <property type="protein sequence ID" value="GBN05255.1"/>
    <property type="molecule type" value="Genomic_DNA"/>
</dbReference>
<dbReference type="EMBL" id="BGPR01115843">
    <property type="protein sequence ID" value="GBN05243.1"/>
    <property type="molecule type" value="Genomic_DNA"/>
</dbReference>
<evidence type="ECO:0000256" key="1">
    <source>
        <dbReference type="SAM" id="MobiDB-lite"/>
    </source>
</evidence>
<gene>
    <name evidence="3" type="ORF">AVEN_142369_1</name>
    <name evidence="2" type="ORF">AVEN_58469_1</name>
</gene>